<sequence>MLRYLLQEIKRAVVSFPFLLGILFSLTGMVVWSLSEMMLVQGKSALHWFLYMHDGFLALLAPVIATLPFAQSYAVERNSGFSRLVLQRLPLVQYKIAKLLSNALAGGLVLALPLIAVIVWLTTKYPLHLADPNGDPPFFNNLPSPVPIVHIGLVIGLAFLFGATYATVGLAGSVLFRNPYFANVIPFAFYVILGFLLGLSGYSYLEPSLMWRPSNNSYATPFTVLGQYLVLWFVSLGVYLRFFRSRED</sequence>
<feature type="transmembrane region" description="Helical" evidence="5">
    <location>
        <begin position="12"/>
        <end position="35"/>
    </location>
</feature>
<evidence type="ECO:0000256" key="1">
    <source>
        <dbReference type="ARBA" id="ARBA00004141"/>
    </source>
</evidence>
<evidence type="ECO:0000256" key="3">
    <source>
        <dbReference type="ARBA" id="ARBA00022989"/>
    </source>
</evidence>
<keyword evidence="3 5" id="KW-1133">Transmembrane helix</keyword>
<dbReference type="InterPro" id="IPR013525">
    <property type="entry name" value="ABC2_TM"/>
</dbReference>
<dbReference type="GO" id="GO:0016020">
    <property type="term" value="C:membrane"/>
    <property type="evidence" value="ECO:0007669"/>
    <property type="project" value="UniProtKB-SubCell"/>
</dbReference>
<accession>A0A947GAP5</accession>
<dbReference type="Pfam" id="PF12698">
    <property type="entry name" value="ABC2_membrane_3"/>
    <property type="match status" value="1"/>
</dbReference>
<gene>
    <name evidence="7" type="ORF">KM312_10630</name>
    <name evidence="8" type="ORF">KM312_10810</name>
</gene>
<protein>
    <submittedName>
        <fullName evidence="7">ABC transporter permease</fullName>
    </submittedName>
</protein>
<dbReference type="GO" id="GO:0140359">
    <property type="term" value="F:ABC-type transporter activity"/>
    <property type="evidence" value="ECO:0007669"/>
    <property type="project" value="InterPro"/>
</dbReference>
<proteinExistence type="predicted"/>
<dbReference type="AlphaFoldDB" id="A0A947GAP5"/>
<feature type="transmembrane region" description="Helical" evidence="5">
    <location>
        <begin position="180"/>
        <end position="205"/>
    </location>
</feature>
<evidence type="ECO:0000256" key="2">
    <source>
        <dbReference type="ARBA" id="ARBA00022692"/>
    </source>
</evidence>
<dbReference type="EMBL" id="JAHHQF010000073">
    <property type="protein sequence ID" value="MBT9283075.1"/>
    <property type="molecule type" value="Genomic_DNA"/>
</dbReference>
<comment type="caution">
    <text evidence="7">The sequence shown here is derived from an EMBL/GenBank/DDBJ whole genome shotgun (WGS) entry which is preliminary data.</text>
</comment>
<dbReference type="Proteomes" id="UP000748108">
    <property type="component" value="Unassembled WGS sequence"/>
</dbReference>
<name>A0A947GAP5_HYDSH</name>
<dbReference type="EMBL" id="JAHHQF010000075">
    <property type="protein sequence ID" value="MBT9283110.1"/>
    <property type="molecule type" value="Genomic_DNA"/>
</dbReference>
<keyword evidence="2 5" id="KW-0812">Transmembrane</keyword>
<evidence type="ECO:0000313" key="8">
    <source>
        <dbReference type="EMBL" id="MBT9283110.1"/>
    </source>
</evidence>
<comment type="subcellular location">
    <subcellularLocation>
        <location evidence="1">Membrane</location>
        <topology evidence="1">Multi-pass membrane protein</topology>
    </subcellularLocation>
</comment>
<evidence type="ECO:0000313" key="9">
    <source>
        <dbReference type="Proteomes" id="UP000748108"/>
    </source>
</evidence>
<feature type="domain" description="ABC-2 type transporter transmembrane" evidence="6">
    <location>
        <begin position="63"/>
        <end position="206"/>
    </location>
</feature>
<feature type="transmembrane region" description="Helical" evidence="5">
    <location>
        <begin position="55"/>
        <end position="75"/>
    </location>
</feature>
<evidence type="ECO:0000256" key="5">
    <source>
        <dbReference type="SAM" id="Phobius"/>
    </source>
</evidence>
<evidence type="ECO:0000256" key="4">
    <source>
        <dbReference type="ARBA" id="ARBA00023136"/>
    </source>
</evidence>
<evidence type="ECO:0000259" key="6">
    <source>
        <dbReference type="Pfam" id="PF12698"/>
    </source>
</evidence>
<feature type="transmembrane region" description="Helical" evidence="5">
    <location>
        <begin position="148"/>
        <end position="168"/>
    </location>
</feature>
<keyword evidence="4 5" id="KW-0472">Membrane</keyword>
<feature type="transmembrane region" description="Helical" evidence="5">
    <location>
        <begin position="96"/>
        <end position="121"/>
    </location>
</feature>
<organism evidence="7 9">
    <name type="scientific">Hydrogenibacillus schlegelii</name>
    <name type="common">Bacillus schlegelii</name>
    <dbReference type="NCBI Taxonomy" id="1484"/>
    <lineage>
        <taxon>Bacteria</taxon>
        <taxon>Bacillati</taxon>
        <taxon>Bacillota</taxon>
        <taxon>Bacilli</taxon>
        <taxon>Bacillales</taxon>
        <taxon>Bacillales Family X. Incertae Sedis</taxon>
        <taxon>Hydrogenibacillus</taxon>
    </lineage>
</organism>
<reference evidence="7" key="1">
    <citation type="journal article" date="2021" name="Microbiology">
        <title>Metagenomic Analysis of the Microbial Community in the Underground Coal Fire Area (Kemerovo Region, Russia) Revealed Predominance of Thermophilic Members of the Phyla Deinococcus-thermus, Aquificae, and Firmicutes.</title>
        <authorList>
            <person name="Kadnikov V."/>
            <person name="Mardanov A.V."/>
            <person name="Beletsky A.V."/>
            <person name="Karnachuk O.V."/>
            <person name="Ravin N.V."/>
        </authorList>
    </citation>
    <scope>NUCLEOTIDE SEQUENCE</scope>
    <source>
        <strain evidence="7">RBS10-49</strain>
    </source>
</reference>
<evidence type="ECO:0000313" key="7">
    <source>
        <dbReference type="EMBL" id="MBT9283075.1"/>
    </source>
</evidence>
<feature type="transmembrane region" description="Helical" evidence="5">
    <location>
        <begin position="225"/>
        <end position="243"/>
    </location>
</feature>